<evidence type="ECO:0000256" key="1">
    <source>
        <dbReference type="SAM" id="Phobius"/>
    </source>
</evidence>
<feature type="transmembrane region" description="Helical" evidence="1">
    <location>
        <begin position="99"/>
        <end position="120"/>
    </location>
</feature>
<reference evidence="3" key="1">
    <citation type="submission" date="2018-07" db="EMBL/GenBank/DDBJ databases">
        <authorList>
            <person name="Kim H."/>
        </authorList>
    </citation>
    <scope>NUCLEOTIDE SEQUENCE [LARGE SCALE GENOMIC DNA]</scope>
    <source>
        <strain evidence="3">F02</strain>
    </source>
</reference>
<dbReference type="AlphaFoldDB" id="A0A345DAL4"/>
<evidence type="ECO:0000313" key="3">
    <source>
        <dbReference type="Proteomes" id="UP000252182"/>
    </source>
</evidence>
<gene>
    <name evidence="2" type="ORF">DTO96_101133</name>
</gene>
<feature type="transmembrane region" description="Helical" evidence="1">
    <location>
        <begin position="48"/>
        <end position="70"/>
    </location>
</feature>
<dbReference type="RefSeq" id="WP_114562600.1">
    <property type="nucleotide sequence ID" value="NZ_CP031124.1"/>
</dbReference>
<sequence length="294" mass="32105">MIIPLSITRVPMANGFTWYKNAWQLIQAQPLILLIATGWAIMTLMMMASLPFIGAIASSFLTPMLAFGLADICQKIRTQTPVNPLQVFSGVFGKQRNRLFSLGVFYATVALGCLLLSQFIDGGRFMQMGLGVAEPINTDPELLAQDFASNPIAFFSKHPTILALAVFQIVTLTITALFTYAPMFIGWQNTNASQAITLSLISIGRNILPILLAILLTVLTLFGFIAVTTVIAMALPAMTYFISLFLVLLNFTFLYAISYTSYYNILSTSLNKSIQASVIAAIDANSKTGDEKNI</sequence>
<feature type="transmembrane region" description="Helical" evidence="1">
    <location>
        <begin position="161"/>
        <end position="187"/>
    </location>
</feature>
<name>A0A345DAL4_9BURK</name>
<organism evidence="2 3">
    <name type="scientific">Ephemeroptericola cinctiostellae</name>
    <dbReference type="NCBI Taxonomy" id="2268024"/>
    <lineage>
        <taxon>Bacteria</taxon>
        <taxon>Pseudomonadati</taxon>
        <taxon>Pseudomonadota</taxon>
        <taxon>Betaproteobacteria</taxon>
        <taxon>Burkholderiales</taxon>
        <taxon>Burkholderiaceae</taxon>
        <taxon>Ephemeroptericola</taxon>
    </lineage>
</organism>
<protein>
    <submittedName>
        <fullName evidence="2">Uncharacterized protein</fullName>
    </submittedName>
</protein>
<dbReference type="NCBIfam" id="NF041043">
    <property type="entry name" value="BPSS1780_fam"/>
    <property type="match status" value="1"/>
</dbReference>
<feature type="transmembrane region" description="Helical" evidence="1">
    <location>
        <begin position="208"/>
        <end position="234"/>
    </location>
</feature>
<dbReference type="EMBL" id="CP031124">
    <property type="protein sequence ID" value="AXF85402.1"/>
    <property type="molecule type" value="Genomic_DNA"/>
</dbReference>
<dbReference type="Proteomes" id="UP000252182">
    <property type="component" value="Chromosome"/>
</dbReference>
<proteinExistence type="predicted"/>
<evidence type="ECO:0000313" key="2">
    <source>
        <dbReference type="EMBL" id="AXF85402.1"/>
    </source>
</evidence>
<dbReference type="KEGG" id="hyf:DTO96_101133"/>
<dbReference type="OrthoDB" id="5298483at2"/>
<feature type="transmembrane region" description="Helical" evidence="1">
    <location>
        <begin position="240"/>
        <end position="262"/>
    </location>
</feature>
<accession>A0A345DAL4</accession>
<keyword evidence="3" id="KW-1185">Reference proteome</keyword>
<dbReference type="InterPro" id="IPR047798">
    <property type="entry name" value="BPSS1780-like"/>
</dbReference>
<feature type="transmembrane region" description="Helical" evidence="1">
    <location>
        <begin position="21"/>
        <end position="42"/>
    </location>
</feature>
<keyword evidence="1" id="KW-1133">Transmembrane helix</keyword>
<keyword evidence="1" id="KW-0812">Transmembrane</keyword>
<keyword evidence="1" id="KW-0472">Membrane</keyword>